<evidence type="ECO:0000313" key="3">
    <source>
        <dbReference type="Proteomes" id="UP001271007"/>
    </source>
</evidence>
<dbReference type="EMBL" id="JAWDJX010000006">
    <property type="protein sequence ID" value="KAK3056334.1"/>
    <property type="molecule type" value="Genomic_DNA"/>
</dbReference>
<protein>
    <submittedName>
        <fullName evidence="2">Uncharacterized protein</fullName>
    </submittedName>
</protein>
<comment type="caution">
    <text evidence="2">The sequence shown here is derived from an EMBL/GenBank/DDBJ whole genome shotgun (WGS) entry which is preliminary data.</text>
</comment>
<feature type="region of interest" description="Disordered" evidence="1">
    <location>
        <begin position="401"/>
        <end position="426"/>
    </location>
</feature>
<gene>
    <name evidence="2" type="ORF">LTR09_002841</name>
</gene>
<organism evidence="2 3">
    <name type="scientific">Extremus antarcticus</name>
    <dbReference type="NCBI Taxonomy" id="702011"/>
    <lineage>
        <taxon>Eukaryota</taxon>
        <taxon>Fungi</taxon>
        <taxon>Dikarya</taxon>
        <taxon>Ascomycota</taxon>
        <taxon>Pezizomycotina</taxon>
        <taxon>Dothideomycetes</taxon>
        <taxon>Dothideomycetidae</taxon>
        <taxon>Mycosphaerellales</taxon>
        <taxon>Extremaceae</taxon>
        <taxon>Extremus</taxon>
    </lineage>
</organism>
<evidence type="ECO:0000256" key="1">
    <source>
        <dbReference type="SAM" id="MobiDB-lite"/>
    </source>
</evidence>
<dbReference type="AlphaFoldDB" id="A0AAJ0GF91"/>
<evidence type="ECO:0000313" key="2">
    <source>
        <dbReference type="EMBL" id="KAK3056334.1"/>
    </source>
</evidence>
<sequence length="426" mass="48277">MAQQPSETCRQKLPCMMFLETHFNHGGLDRKGVDMLQRTIEMISAIGWEAHLIFQSKIASASSIAKMECFRFIDCMLQGCSVFHSNMQRASEKAKDDRQLTISTIGVAPVVELRECREKLKNLHNPTGNDARLFQLILEHYDRHCYLRLHRLNSRKPAYRLDNLMCRATELYEAFHGLCQVALKADRRVIALREKVHKAEEGAMAMRARRHSRSTPEMLAASTYMPLLSKAKTQPPSSISKSFGVAEEEFNLRRHARAATVPEAEAVAMFGPHQTRGDRGVAVGTRRRGPDVPRVFTGSFSQLEDDIRKMKLHKVKTPELADGDGDVKIRDFGATPALSPCDIPSPTASLQRREAKLSRDTELQDRVIKGELVTTRRPSTKERAQTIDTSFDLEAWLKQDSCKMQSPESKRLGARRGDLRHREKTL</sequence>
<name>A0AAJ0GF91_9PEZI</name>
<dbReference type="Proteomes" id="UP001271007">
    <property type="component" value="Unassembled WGS sequence"/>
</dbReference>
<reference evidence="2" key="1">
    <citation type="submission" date="2023-04" db="EMBL/GenBank/DDBJ databases">
        <title>Black Yeasts Isolated from many extreme environments.</title>
        <authorList>
            <person name="Coleine C."/>
            <person name="Stajich J.E."/>
            <person name="Selbmann L."/>
        </authorList>
    </citation>
    <scope>NUCLEOTIDE SEQUENCE</scope>
    <source>
        <strain evidence="2">CCFEE 5312</strain>
    </source>
</reference>
<feature type="compositionally biased region" description="Basic and acidic residues" evidence="1">
    <location>
        <begin position="408"/>
        <end position="426"/>
    </location>
</feature>
<keyword evidence="3" id="KW-1185">Reference proteome</keyword>
<proteinExistence type="predicted"/>
<accession>A0AAJ0GF91</accession>
<feature type="region of interest" description="Disordered" evidence="1">
    <location>
        <begin position="275"/>
        <end position="294"/>
    </location>
</feature>